<feature type="chain" id="PRO_5043846010" evidence="6">
    <location>
        <begin position="28"/>
        <end position="739"/>
    </location>
</feature>
<organism evidence="8 9">
    <name type="scientific">Segatella copri</name>
    <dbReference type="NCBI Taxonomy" id="165179"/>
    <lineage>
        <taxon>Bacteria</taxon>
        <taxon>Pseudomonadati</taxon>
        <taxon>Bacteroidota</taxon>
        <taxon>Bacteroidia</taxon>
        <taxon>Bacteroidales</taxon>
        <taxon>Prevotellaceae</taxon>
        <taxon>Segatella</taxon>
    </lineage>
</organism>
<dbReference type="InterPro" id="IPR012944">
    <property type="entry name" value="SusD_RagB_dom"/>
</dbReference>
<dbReference type="SUPFAM" id="SSF48452">
    <property type="entry name" value="TPR-like"/>
    <property type="match status" value="1"/>
</dbReference>
<evidence type="ECO:0000256" key="2">
    <source>
        <dbReference type="ARBA" id="ARBA00006275"/>
    </source>
</evidence>
<dbReference type="EMBL" id="JAPDUS010000004">
    <property type="protein sequence ID" value="MCW4092614.1"/>
    <property type="molecule type" value="Genomic_DNA"/>
</dbReference>
<keyword evidence="3 6" id="KW-0732">Signal</keyword>
<keyword evidence="5" id="KW-0998">Cell outer membrane</keyword>
<dbReference type="PROSITE" id="PS51257">
    <property type="entry name" value="PROKAR_LIPOPROTEIN"/>
    <property type="match status" value="1"/>
</dbReference>
<name>A0AAW5TUI9_9BACT</name>
<evidence type="ECO:0000256" key="4">
    <source>
        <dbReference type="ARBA" id="ARBA00023136"/>
    </source>
</evidence>
<proteinExistence type="inferred from homology"/>
<feature type="signal peptide" evidence="6">
    <location>
        <begin position="1"/>
        <end position="27"/>
    </location>
</feature>
<gene>
    <name evidence="8" type="ORF">ONT05_03415</name>
</gene>
<keyword evidence="4" id="KW-0472">Membrane</keyword>
<evidence type="ECO:0000256" key="3">
    <source>
        <dbReference type="ARBA" id="ARBA00022729"/>
    </source>
</evidence>
<evidence type="ECO:0000313" key="8">
    <source>
        <dbReference type="EMBL" id="MCW4092614.1"/>
    </source>
</evidence>
<dbReference type="InterPro" id="IPR011990">
    <property type="entry name" value="TPR-like_helical_dom_sf"/>
</dbReference>
<dbReference type="Pfam" id="PF07980">
    <property type="entry name" value="SusD_RagB"/>
    <property type="match status" value="1"/>
</dbReference>
<sequence length="739" mass="82272">MKVILKKAVVVVTIGMMAMLQSCSSNDDLDGYTPTNFNVGGKVEKGPFVRGTAIQMQPLDAELDETGESFTSTITDNEGTFTFGSKLLKSPYVKLSASGYYFNEVTGELSKGTLALNAVANLQNAADVNLNILSHLKYQRVMDLVAKDGKSFKEANNQAQEEVLKTFGLEKYAKTDVNHFSIISGTDEAAALIAVSSLILYNRSEAQITEYLSQLSEEFAEDGNFSETTKLQIRKDMFSLESKLPQIAENIKKRYQEMGKEVAVKNLIYYFDWDGDGTAGNEIAPENHPVRLETNNINVPMEGGSYEVKVNTTVPVYLERPSIPSDDIYDNSTSVSGMEIYETGSEPCINYTKELNNNILKVVVKAASFRKEQAVSIPLYDGMGNVVASLNLTQQANPNAEIIVPRLGSDGIRLVSGLMERLANAVTLEAQMNYRYTKIINDPHFVAPISSSEPNINNCWRYSYQALNRIAMLYRADAMYRAVYSPYLNVYRDLCYYQMLIWWGGVVVVPNAGFESYADPSRTSESSILQMLEEELVEAIRNLDEKKCVAFATNANDALFVSKDVARILLAKVYMYQQKWAAASNLLQKVVDKSIYPIEKVPTKYTSENKDLILALMVGNESRASRVYVDGSPEDVVPIMTTTDVKLLYAECEIHLGNNAKASKYISEVDNVNGISGTSVSVEGIKQLRKSLKLQDYFAFLKRNGLAIKELGLEKYQLLLPIPQNEINMNPNMTQNPGY</sequence>
<feature type="domain" description="RagB/SusD" evidence="7">
    <location>
        <begin position="715"/>
        <end position="739"/>
    </location>
</feature>
<reference evidence="8" key="1">
    <citation type="submission" date="2022-11" db="EMBL/GenBank/DDBJ databases">
        <title>Genomic repertoires linked with pathogenic potency of arthritogenic Prevotella copri isolated from the gut of rheumatoid arthritis patients.</title>
        <authorList>
            <person name="Nii T."/>
            <person name="Maeda Y."/>
            <person name="Motooka D."/>
            <person name="Naito M."/>
            <person name="Matsumoto Y."/>
            <person name="Ogawa T."/>
            <person name="Oguro-Igashira E."/>
            <person name="Kishikawa T."/>
            <person name="Yamashita M."/>
            <person name="Koizumi S."/>
            <person name="Kurakawa T."/>
            <person name="Okumura R."/>
            <person name="Kayama H."/>
            <person name="Murakami M."/>
            <person name="Sakaguchi T."/>
            <person name="Das B."/>
            <person name="Nakamura S."/>
            <person name="Okada Y."/>
            <person name="Kumanogoh A."/>
            <person name="Takeda K."/>
        </authorList>
    </citation>
    <scope>NUCLEOTIDE SEQUENCE</scope>
    <source>
        <strain evidence="8">N016-13</strain>
    </source>
</reference>
<comment type="subcellular location">
    <subcellularLocation>
        <location evidence="1">Cell outer membrane</location>
    </subcellularLocation>
</comment>
<comment type="similarity">
    <text evidence="2">Belongs to the SusD family.</text>
</comment>
<protein>
    <submittedName>
        <fullName evidence="8">RagB/SusD family nutrient uptake outer membrane protein</fullName>
    </submittedName>
</protein>
<comment type="caution">
    <text evidence="8">The sequence shown here is derived from an EMBL/GenBank/DDBJ whole genome shotgun (WGS) entry which is preliminary data.</text>
</comment>
<evidence type="ECO:0000256" key="1">
    <source>
        <dbReference type="ARBA" id="ARBA00004442"/>
    </source>
</evidence>
<evidence type="ECO:0000256" key="6">
    <source>
        <dbReference type="SAM" id="SignalP"/>
    </source>
</evidence>
<evidence type="ECO:0000259" key="7">
    <source>
        <dbReference type="Pfam" id="PF07980"/>
    </source>
</evidence>
<dbReference type="GO" id="GO:0009279">
    <property type="term" value="C:cell outer membrane"/>
    <property type="evidence" value="ECO:0007669"/>
    <property type="project" value="UniProtKB-SubCell"/>
</dbReference>
<accession>A0AAW5TUI9</accession>
<dbReference type="AlphaFoldDB" id="A0AAW5TUI9"/>
<dbReference type="Gene3D" id="1.25.40.390">
    <property type="match status" value="2"/>
</dbReference>
<dbReference type="Proteomes" id="UP001209074">
    <property type="component" value="Unassembled WGS sequence"/>
</dbReference>
<dbReference type="RefSeq" id="WP_264959640.1">
    <property type="nucleotide sequence ID" value="NZ_JAPDUQ010000002.1"/>
</dbReference>
<evidence type="ECO:0000313" key="9">
    <source>
        <dbReference type="Proteomes" id="UP001209074"/>
    </source>
</evidence>
<evidence type="ECO:0000256" key="5">
    <source>
        <dbReference type="ARBA" id="ARBA00023237"/>
    </source>
</evidence>